<protein>
    <recommendedName>
        <fullName evidence="2">DUF7674 domain-containing protein</fullName>
    </recommendedName>
</protein>
<reference evidence="3 4" key="1">
    <citation type="submission" date="2020-08" db="EMBL/GenBank/DDBJ databases">
        <authorList>
            <person name="Ren C."/>
            <person name="Gu Y."/>
            <person name="Xu Y."/>
        </authorList>
    </citation>
    <scope>NUCLEOTIDE SEQUENCE [LARGE SCALE GENOMIC DNA]</scope>
    <source>
        <strain evidence="3 4">LBM18003</strain>
    </source>
</reference>
<keyword evidence="4" id="KW-1185">Reference proteome</keyword>
<accession>A0A7G9WHW4</accession>
<sequence>MEQKAFEQVVLRMREVLEKQGYVLDENSVRKGKTGLRAFFVGAEMAYGIFYEAETKRFILRYCSVDNGKPEEKWRNRSTLLFDPENEEDASRMTDSIVADFTDEVTEKDNTAAALQQVKKHRRKKGEESKTDPLFFFNRLVNVFPEIREELIVERITYGQIRPASFAKEKVLPKTHALLQGTPAEAALKKLAEIYSELYMNGDVDVRSVITFVLLNDLSDEEAAKLEPYFSDDMKNGCKSARSMRGKKLKPEKPKKHRRIVAENLDGVRR</sequence>
<feature type="compositionally biased region" description="Basic residues" evidence="1">
    <location>
        <begin position="242"/>
        <end position="258"/>
    </location>
</feature>
<evidence type="ECO:0000256" key="1">
    <source>
        <dbReference type="SAM" id="MobiDB-lite"/>
    </source>
</evidence>
<proteinExistence type="predicted"/>
<dbReference type="RefSeq" id="WP_212507342.1">
    <property type="nucleotide sequence ID" value="NZ_CP060696.1"/>
</dbReference>
<dbReference type="EMBL" id="CP060696">
    <property type="protein sequence ID" value="QNO18276.1"/>
    <property type="molecule type" value="Genomic_DNA"/>
</dbReference>
<dbReference type="Proteomes" id="UP000516046">
    <property type="component" value="Chromosome"/>
</dbReference>
<evidence type="ECO:0000259" key="2">
    <source>
        <dbReference type="Pfam" id="PF24722"/>
    </source>
</evidence>
<evidence type="ECO:0000313" key="4">
    <source>
        <dbReference type="Proteomes" id="UP000516046"/>
    </source>
</evidence>
<dbReference type="Pfam" id="PF24722">
    <property type="entry name" value="DUF7674"/>
    <property type="match status" value="1"/>
</dbReference>
<evidence type="ECO:0000313" key="3">
    <source>
        <dbReference type="EMBL" id="QNO18276.1"/>
    </source>
</evidence>
<feature type="region of interest" description="Disordered" evidence="1">
    <location>
        <begin position="237"/>
        <end position="258"/>
    </location>
</feature>
<dbReference type="KEGG" id="caml:H6X83_01010"/>
<dbReference type="InterPro" id="IPR056091">
    <property type="entry name" value="DUF7674"/>
</dbReference>
<gene>
    <name evidence="3" type="ORF">H6X83_01010</name>
</gene>
<name>A0A7G9WHW4_9FIRM</name>
<organism evidence="3 4">
    <name type="scientific">Caproicibacterium amylolyticum</name>
    <dbReference type="NCBI Taxonomy" id="2766537"/>
    <lineage>
        <taxon>Bacteria</taxon>
        <taxon>Bacillati</taxon>
        <taxon>Bacillota</taxon>
        <taxon>Clostridia</taxon>
        <taxon>Eubacteriales</taxon>
        <taxon>Oscillospiraceae</taxon>
        <taxon>Caproicibacterium</taxon>
    </lineage>
</organism>
<dbReference type="AlphaFoldDB" id="A0A7G9WHW4"/>
<feature type="domain" description="DUF7674" evidence="2">
    <location>
        <begin position="137"/>
        <end position="240"/>
    </location>
</feature>